<feature type="DNA-binding region" description="OmpR/PhoB-type" evidence="3">
    <location>
        <begin position="124"/>
        <end position="222"/>
    </location>
</feature>
<evidence type="ECO:0000256" key="3">
    <source>
        <dbReference type="PROSITE-ProRule" id="PRU01091"/>
    </source>
</evidence>
<sequence>MKILLIEDEREMARLVSALVSHAGFNVDVAPSMDSGSQALRENSYDLLLLDRRLPDGDGTSLMRTAREMQPGIRVIMLTALDALADKVSGLNAGADDYLTKPFQGEELIARVRACLRRPGGEARPPVVVGSLSYDLRTDDVAVNGSIISLSRRELMLLRALVQRVSRVTSRESLLTEIYGYHDDVMAAALDTIVSRLRRRLSELEARVEIHTVRGRGYLLAEKGL</sequence>
<dbReference type="GO" id="GO:0000156">
    <property type="term" value="F:phosphorelay response regulator activity"/>
    <property type="evidence" value="ECO:0007669"/>
    <property type="project" value="TreeGrafter"/>
</dbReference>
<evidence type="ECO:0000313" key="7">
    <source>
        <dbReference type="EMBL" id="QGN00110.1"/>
    </source>
</evidence>
<proteinExistence type="predicted"/>
<dbReference type="InterPro" id="IPR036388">
    <property type="entry name" value="WH-like_DNA-bd_sf"/>
</dbReference>
<accession>A0A6B8MEZ1</accession>
<protein>
    <submittedName>
        <fullName evidence="7">Response regulator transcription factor</fullName>
    </submittedName>
</protein>
<dbReference type="EMBL" id="CP044333">
    <property type="protein sequence ID" value="QGN00110.1"/>
    <property type="molecule type" value="Genomic_DNA"/>
</dbReference>
<evidence type="ECO:0000256" key="4">
    <source>
        <dbReference type="SAM" id="Coils"/>
    </source>
</evidence>
<feature type="domain" description="Response regulatory" evidence="5">
    <location>
        <begin position="2"/>
        <end position="116"/>
    </location>
</feature>
<dbReference type="RefSeq" id="WP_016921379.1">
    <property type="nucleotide sequence ID" value="NZ_CP044333.1"/>
</dbReference>
<keyword evidence="4" id="KW-0175">Coiled coil</keyword>
<dbReference type="GO" id="GO:0005829">
    <property type="term" value="C:cytosol"/>
    <property type="evidence" value="ECO:0007669"/>
    <property type="project" value="TreeGrafter"/>
</dbReference>
<dbReference type="Gene3D" id="1.10.10.10">
    <property type="entry name" value="Winged helix-like DNA-binding domain superfamily/Winged helix DNA-binding domain"/>
    <property type="match status" value="1"/>
</dbReference>
<keyword evidence="7" id="KW-0614">Plasmid</keyword>
<dbReference type="PROSITE" id="PS51755">
    <property type="entry name" value="OMPR_PHOB"/>
    <property type="match status" value="1"/>
</dbReference>
<dbReference type="PROSITE" id="PS50110">
    <property type="entry name" value="RESPONSE_REGULATORY"/>
    <property type="match status" value="1"/>
</dbReference>
<evidence type="ECO:0000256" key="2">
    <source>
        <dbReference type="PROSITE-ProRule" id="PRU00169"/>
    </source>
</evidence>
<dbReference type="GO" id="GO:0032993">
    <property type="term" value="C:protein-DNA complex"/>
    <property type="evidence" value="ECO:0007669"/>
    <property type="project" value="TreeGrafter"/>
</dbReference>
<keyword evidence="2" id="KW-0597">Phosphoprotein</keyword>
<dbReference type="InterPro" id="IPR001867">
    <property type="entry name" value="OmpR/PhoB-type_DNA-bd"/>
</dbReference>
<dbReference type="SUPFAM" id="SSF52172">
    <property type="entry name" value="CheY-like"/>
    <property type="match status" value="1"/>
</dbReference>
<dbReference type="PANTHER" id="PTHR48111:SF36">
    <property type="entry name" value="TRANSCRIPTIONAL REGULATORY PROTEIN CUTR"/>
    <property type="match status" value="1"/>
</dbReference>
<dbReference type="Pfam" id="PF00486">
    <property type="entry name" value="Trans_reg_C"/>
    <property type="match status" value="1"/>
</dbReference>
<dbReference type="GO" id="GO:0006355">
    <property type="term" value="P:regulation of DNA-templated transcription"/>
    <property type="evidence" value="ECO:0007669"/>
    <property type="project" value="InterPro"/>
</dbReference>
<dbReference type="Gene3D" id="6.10.250.690">
    <property type="match status" value="1"/>
</dbReference>
<organism evidence="7 8">
    <name type="scientific">Methylocystis parvus</name>
    <dbReference type="NCBI Taxonomy" id="134"/>
    <lineage>
        <taxon>Bacteria</taxon>
        <taxon>Pseudomonadati</taxon>
        <taxon>Pseudomonadota</taxon>
        <taxon>Alphaproteobacteria</taxon>
        <taxon>Hyphomicrobiales</taxon>
        <taxon>Methylocystaceae</taxon>
        <taxon>Methylocystis</taxon>
    </lineage>
</organism>
<keyword evidence="8" id="KW-1185">Reference proteome</keyword>
<dbReference type="Gene3D" id="3.40.50.2300">
    <property type="match status" value="1"/>
</dbReference>
<dbReference type="Proteomes" id="UP000422569">
    <property type="component" value="Plasmid unnamed2"/>
</dbReference>
<evidence type="ECO:0000313" key="8">
    <source>
        <dbReference type="Proteomes" id="UP000422569"/>
    </source>
</evidence>
<dbReference type="InterPro" id="IPR011006">
    <property type="entry name" value="CheY-like_superfamily"/>
</dbReference>
<feature type="coiled-coil region" evidence="4">
    <location>
        <begin position="187"/>
        <end position="214"/>
    </location>
</feature>
<evidence type="ECO:0000259" key="5">
    <source>
        <dbReference type="PROSITE" id="PS50110"/>
    </source>
</evidence>
<dbReference type="SMART" id="SM00862">
    <property type="entry name" value="Trans_reg_C"/>
    <property type="match status" value="1"/>
</dbReference>
<dbReference type="PANTHER" id="PTHR48111">
    <property type="entry name" value="REGULATOR OF RPOS"/>
    <property type="match status" value="1"/>
</dbReference>
<dbReference type="KEGG" id="mpar:F7D14_21275"/>
<evidence type="ECO:0000256" key="1">
    <source>
        <dbReference type="ARBA" id="ARBA00023125"/>
    </source>
</evidence>
<dbReference type="GO" id="GO:0000976">
    <property type="term" value="F:transcription cis-regulatory region binding"/>
    <property type="evidence" value="ECO:0007669"/>
    <property type="project" value="TreeGrafter"/>
</dbReference>
<evidence type="ECO:0000259" key="6">
    <source>
        <dbReference type="PROSITE" id="PS51755"/>
    </source>
</evidence>
<gene>
    <name evidence="7" type="ORF">F7D14_21275</name>
</gene>
<dbReference type="InterPro" id="IPR039420">
    <property type="entry name" value="WalR-like"/>
</dbReference>
<name>A0A6B8MEZ1_9HYPH</name>
<feature type="domain" description="OmpR/PhoB-type" evidence="6">
    <location>
        <begin position="124"/>
        <end position="222"/>
    </location>
</feature>
<keyword evidence="1 3" id="KW-0238">DNA-binding</keyword>
<dbReference type="AlphaFoldDB" id="A0A6B8MEZ1"/>
<geneLocation type="plasmid" evidence="7">
    <name>unnamed2</name>
</geneLocation>
<feature type="modified residue" description="4-aspartylphosphate" evidence="2">
    <location>
        <position position="51"/>
    </location>
</feature>
<dbReference type="CDD" id="cd00383">
    <property type="entry name" value="trans_reg_C"/>
    <property type="match status" value="1"/>
</dbReference>
<dbReference type="Pfam" id="PF00072">
    <property type="entry name" value="Response_reg"/>
    <property type="match status" value="1"/>
</dbReference>
<dbReference type="InterPro" id="IPR001789">
    <property type="entry name" value="Sig_transdc_resp-reg_receiver"/>
</dbReference>
<dbReference type="SMART" id="SM00448">
    <property type="entry name" value="REC"/>
    <property type="match status" value="1"/>
</dbReference>
<reference evidence="7 8" key="1">
    <citation type="submission" date="2019-09" db="EMBL/GenBank/DDBJ databases">
        <title>Isolation and complete genome sequencing of Methylocystis species.</title>
        <authorList>
            <person name="Rumah B.L."/>
            <person name="Stead C.E."/>
            <person name="Stevens B.C."/>
            <person name="Minton N.P."/>
            <person name="Grosse-Honebrink A."/>
            <person name="Zhang Y."/>
        </authorList>
    </citation>
    <scope>NUCLEOTIDE SEQUENCE [LARGE SCALE GENOMIC DNA]</scope>
    <source>
        <strain evidence="7 8">BRCS2</strain>
        <plasmid evidence="7 8">unnamed2</plasmid>
    </source>
</reference>